<reference evidence="2" key="1">
    <citation type="journal article" date="2020" name="Phytopathology">
        <title>Genome sequence of the chestnut blight fungus Cryphonectria parasitica EP155: A fundamental resource for an archetypical invasive plant pathogen.</title>
        <authorList>
            <person name="Crouch J.A."/>
            <person name="Dawe A."/>
            <person name="Aerts A."/>
            <person name="Barry K."/>
            <person name="Churchill A.C.L."/>
            <person name="Grimwood J."/>
            <person name="Hillman B."/>
            <person name="Milgroom M.G."/>
            <person name="Pangilinan J."/>
            <person name="Smith M."/>
            <person name="Salamov A."/>
            <person name="Schmutz J."/>
            <person name="Yadav J."/>
            <person name="Grigoriev I.V."/>
            <person name="Nuss D."/>
        </authorList>
    </citation>
    <scope>NUCLEOTIDE SEQUENCE</scope>
    <source>
        <strain evidence="2">EP155</strain>
    </source>
</reference>
<dbReference type="OrthoDB" id="5286775at2759"/>
<organism evidence="2 3">
    <name type="scientific">Cryphonectria parasitica (strain ATCC 38755 / EP155)</name>
    <dbReference type="NCBI Taxonomy" id="660469"/>
    <lineage>
        <taxon>Eukaryota</taxon>
        <taxon>Fungi</taxon>
        <taxon>Dikarya</taxon>
        <taxon>Ascomycota</taxon>
        <taxon>Pezizomycotina</taxon>
        <taxon>Sordariomycetes</taxon>
        <taxon>Sordariomycetidae</taxon>
        <taxon>Diaporthales</taxon>
        <taxon>Cryphonectriaceae</taxon>
        <taxon>Cryphonectria-Endothia species complex</taxon>
        <taxon>Cryphonectria</taxon>
    </lineage>
</organism>
<feature type="compositionally biased region" description="Acidic residues" evidence="1">
    <location>
        <begin position="106"/>
        <end position="123"/>
    </location>
</feature>
<name>A0A9P4Y6U4_CRYP1</name>
<protein>
    <submittedName>
        <fullName evidence="2">Uncharacterized protein</fullName>
    </submittedName>
</protein>
<feature type="compositionally biased region" description="Basic and acidic residues" evidence="1">
    <location>
        <begin position="30"/>
        <end position="43"/>
    </location>
</feature>
<dbReference type="GeneID" id="63842427"/>
<evidence type="ECO:0000313" key="2">
    <source>
        <dbReference type="EMBL" id="KAF3767791.1"/>
    </source>
</evidence>
<proteinExistence type="predicted"/>
<dbReference type="EMBL" id="MU032346">
    <property type="protein sequence ID" value="KAF3767791.1"/>
    <property type="molecule type" value="Genomic_DNA"/>
</dbReference>
<evidence type="ECO:0000256" key="1">
    <source>
        <dbReference type="SAM" id="MobiDB-lite"/>
    </source>
</evidence>
<evidence type="ECO:0000313" key="3">
    <source>
        <dbReference type="Proteomes" id="UP000803844"/>
    </source>
</evidence>
<feature type="region of interest" description="Disordered" evidence="1">
    <location>
        <begin position="1"/>
        <end position="59"/>
    </location>
</feature>
<dbReference type="Proteomes" id="UP000803844">
    <property type="component" value="Unassembled WGS sequence"/>
</dbReference>
<dbReference type="AlphaFoldDB" id="A0A9P4Y6U4"/>
<dbReference type="RefSeq" id="XP_040778752.1">
    <property type="nucleotide sequence ID" value="XM_040925298.1"/>
</dbReference>
<feature type="region of interest" description="Disordered" evidence="1">
    <location>
        <begin position="73"/>
        <end position="123"/>
    </location>
</feature>
<accession>A0A9P4Y6U4</accession>
<sequence>MRIKQEEDEDMAPKLSQHGRGFANDSQQFEENRRSGEDQRDHNDEDEPPLAPLTDKTRDAMLRNEGLILSIEVDNAEEDQSPVDMPSLLHDNDDLRTLAPGANSEDGVEDEHLETDEDLDEELDIESEEDLLINAHDLRDYMKHKRTTPGIDNWPSDARRLYKLLYLRGLYPLMPSDWGAWGLRDHPVPYGLFMPVDSDGKALIRAEKSDYHATKALRGLFELHTRIRAYRQGGQHDKIAPLVSNEIGRYVCWAEKDANLFGTHDYTSPVFTVTFTNFHAASSGQIVVERCQSLIRSYRAKWIQRGTNHYPRLITIFVVIQHIVLIFTADTDQDNDEEPTPFAELDVSKKTHWLDSSLAIAISVMLARESLVAHREYFPKRKHVEADRDL</sequence>
<gene>
    <name evidence="2" type="ORF">M406DRAFT_69906</name>
</gene>
<feature type="compositionally biased region" description="Acidic residues" evidence="1">
    <location>
        <begin position="1"/>
        <end position="10"/>
    </location>
</feature>
<keyword evidence="3" id="KW-1185">Reference proteome</keyword>
<comment type="caution">
    <text evidence="2">The sequence shown here is derived from an EMBL/GenBank/DDBJ whole genome shotgun (WGS) entry which is preliminary data.</text>
</comment>